<dbReference type="GO" id="GO:0004565">
    <property type="term" value="F:beta-galactosidase activity"/>
    <property type="evidence" value="ECO:0007669"/>
    <property type="project" value="UniProtKB-EC"/>
</dbReference>
<evidence type="ECO:0000256" key="2">
    <source>
        <dbReference type="ARBA" id="ARBA00012756"/>
    </source>
</evidence>
<dbReference type="GO" id="GO:0009341">
    <property type="term" value="C:beta-galactosidase complex"/>
    <property type="evidence" value="ECO:0007669"/>
    <property type="project" value="TreeGrafter"/>
</dbReference>
<evidence type="ECO:0000313" key="6">
    <source>
        <dbReference type="EMBL" id="VTR21214.1"/>
    </source>
</evidence>
<dbReference type="SUPFAM" id="SSF51445">
    <property type="entry name" value="(Trans)glycosidases"/>
    <property type="match status" value="1"/>
</dbReference>
<dbReference type="EC" id="3.2.1.23" evidence="2"/>
<evidence type="ECO:0000256" key="4">
    <source>
        <dbReference type="ARBA" id="ARBA00023295"/>
    </source>
</evidence>
<sequence>MEAEAYDVGFRQVEISNGLLKLNGQPLLIRGTNRHEHHPEQGQVMDEATMRQDILLMKQHNFNAVRCSHYPNHPLWYKLCDRYGLYVVDEA</sequence>
<dbReference type="PANTHER" id="PTHR46323:SF2">
    <property type="entry name" value="BETA-GALACTOSIDASE"/>
    <property type="match status" value="1"/>
</dbReference>
<dbReference type="GO" id="GO:0005990">
    <property type="term" value="P:lactose catabolic process"/>
    <property type="evidence" value="ECO:0007669"/>
    <property type="project" value="TreeGrafter"/>
</dbReference>
<evidence type="ECO:0000256" key="3">
    <source>
        <dbReference type="ARBA" id="ARBA00022801"/>
    </source>
</evidence>
<dbReference type="EMBL" id="CABEEZ010000022">
    <property type="protein sequence ID" value="VTR21214.1"/>
    <property type="molecule type" value="Genomic_DNA"/>
</dbReference>
<protein>
    <recommendedName>
        <fullName evidence="2">beta-galactosidase</fullName>
        <ecNumber evidence="2">3.2.1.23</ecNumber>
    </recommendedName>
</protein>
<proteinExistence type="predicted"/>
<keyword evidence="4 6" id="KW-0326">Glycosidase</keyword>
<dbReference type="InterPro" id="IPR006103">
    <property type="entry name" value="Glyco_hydro_2_cat"/>
</dbReference>
<dbReference type="PROSITE" id="PS00719">
    <property type="entry name" value="GLYCOSYL_HYDROL_F2_1"/>
    <property type="match status" value="1"/>
</dbReference>
<comment type="catalytic activity">
    <reaction evidence="1">
        <text>Hydrolysis of terminal non-reducing beta-D-galactose residues in beta-D-galactosides.</text>
        <dbReference type="EC" id="3.2.1.23"/>
    </reaction>
</comment>
<gene>
    <name evidence="6" type="primary">lacZ_3</name>
    <name evidence="6" type="ORF">NCTC12965_01207</name>
</gene>
<organism evidence="6">
    <name type="scientific">Serratia fonticola</name>
    <dbReference type="NCBI Taxonomy" id="47917"/>
    <lineage>
        <taxon>Bacteria</taxon>
        <taxon>Pseudomonadati</taxon>
        <taxon>Pseudomonadota</taxon>
        <taxon>Gammaproteobacteria</taxon>
        <taxon>Enterobacterales</taxon>
        <taxon>Yersiniaceae</taxon>
        <taxon>Serratia</taxon>
    </lineage>
</organism>
<evidence type="ECO:0000259" key="5">
    <source>
        <dbReference type="Pfam" id="PF02836"/>
    </source>
</evidence>
<dbReference type="InterPro" id="IPR023230">
    <property type="entry name" value="Glyco_hydro_2_CS"/>
</dbReference>
<name>A0A4U9TXN4_SERFO</name>
<dbReference type="InterPro" id="IPR050347">
    <property type="entry name" value="Bact_Beta-galactosidase"/>
</dbReference>
<dbReference type="Pfam" id="PF02836">
    <property type="entry name" value="Glyco_hydro_2_C"/>
    <property type="match status" value="1"/>
</dbReference>
<feature type="domain" description="Glycoside hydrolase family 2 catalytic" evidence="5">
    <location>
        <begin position="13"/>
        <end position="91"/>
    </location>
</feature>
<dbReference type="InterPro" id="IPR017853">
    <property type="entry name" value="GH"/>
</dbReference>
<keyword evidence="3 6" id="KW-0378">Hydrolase</keyword>
<accession>A0A4U9TXN4</accession>
<dbReference type="AlphaFoldDB" id="A0A4U9TXN4"/>
<dbReference type="InterPro" id="IPR006101">
    <property type="entry name" value="Glyco_hydro_2"/>
</dbReference>
<dbReference type="Gene3D" id="3.20.20.80">
    <property type="entry name" value="Glycosidases"/>
    <property type="match status" value="1"/>
</dbReference>
<dbReference type="PRINTS" id="PR00132">
    <property type="entry name" value="GLHYDRLASE2"/>
</dbReference>
<dbReference type="PANTHER" id="PTHR46323">
    <property type="entry name" value="BETA-GALACTOSIDASE"/>
    <property type="match status" value="1"/>
</dbReference>
<evidence type="ECO:0000256" key="1">
    <source>
        <dbReference type="ARBA" id="ARBA00001412"/>
    </source>
</evidence>
<reference evidence="6" key="1">
    <citation type="submission" date="2019-05" db="EMBL/GenBank/DDBJ databases">
        <authorList>
            <consortium name="Pathogen Informatics"/>
        </authorList>
    </citation>
    <scope>NUCLEOTIDE SEQUENCE [LARGE SCALE GENOMIC DNA]</scope>
    <source>
        <strain evidence="6">NCTC12965</strain>
    </source>
</reference>